<dbReference type="PANTHER" id="PTHR45631:SF68">
    <property type="entry name" value="REPEAT FAMILY PROTEIN, PUTATIVE, EXPRESSED-RELATED"/>
    <property type="match status" value="1"/>
</dbReference>
<feature type="signal peptide" evidence="2">
    <location>
        <begin position="1"/>
        <end position="23"/>
    </location>
</feature>
<organism evidence="4 5">
    <name type="scientific">Sphagnum jensenii</name>
    <dbReference type="NCBI Taxonomy" id="128206"/>
    <lineage>
        <taxon>Eukaryota</taxon>
        <taxon>Viridiplantae</taxon>
        <taxon>Streptophyta</taxon>
        <taxon>Embryophyta</taxon>
        <taxon>Bryophyta</taxon>
        <taxon>Sphagnophytina</taxon>
        <taxon>Sphagnopsida</taxon>
        <taxon>Sphagnales</taxon>
        <taxon>Sphagnaceae</taxon>
        <taxon>Sphagnum</taxon>
    </lineage>
</organism>
<dbReference type="EMBL" id="OZ023718">
    <property type="protein sequence ID" value="CAK9867947.1"/>
    <property type="molecule type" value="Genomic_DNA"/>
</dbReference>
<dbReference type="InterPro" id="IPR024788">
    <property type="entry name" value="Malectin-like_Carb-bd_dom"/>
</dbReference>
<name>A0ABP1AZV1_9BRYO</name>
<proteinExistence type="predicted"/>
<evidence type="ECO:0000256" key="2">
    <source>
        <dbReference type="SAM" id="SignalP"/>
    </source>
</evidence>
<evidence type="ECO:0000256" key="1">
    <source>
        <dbReference type="ARBA" id="ARBA00004167"/>
    </source>
</evidence>
<accession>A0ABP1AZV1</accession>
<keyword evidence="2" id="KW-0732">Signal</keyword>
<evidence type="ECO:0000313" key="4">
    <source>
        <dbReference type="EMBL" id="CAK9867947.1"/>
    </source>
</evidence>
<dbReference type="Proteomes" id="UP001497522">
    <property type="component" value="Chromosome 17"/>
</dbReference>
<evidence type="ECO:0000313" key="5">
    <source>
        <dbReference type="Proteomes" id="UP001497522"/>
    </source>
</evidence>
<dbReference type="Pfam" id="PF12819">
    <property type="entry name" value="Malectin_like"/>
    <property type="match status" value="1"/>
</dbReference>
<feature type="domain" description="Malectin-like" evidence="3">
    <location>
        <begin position="38"/>
        <end position="276"/>
    </location>
</feature>
<feature type="chain" id="PRO_5046259781" description="Malectin-like domain-containing protein" evidence="2">
    <location>
        <begin position="24"/>
        <end position="279"/>
    </location>
</feature>
<comment type="subcellular location">
    <subcellularLocation>
        <location evidence="1">Membrane</location>
        <topology evidence="1">Single-pass membrane protein</topology>
    </subcellularLocation>
</comment>
<dbReference type="PANTHER" id="PTHR45631">
    <property type="entry name" value="OS07G0107800 PROTEIN-RELATED"/>
    <property type="match status" value="1"/>
</dbReference>
<gene>
    <name evidence="4" type="ORF">CSSPJE1EN2_LOCUS10942</name>
</gene>
<keyword evidence="5" id="KW-1185">Reference proteome</keyword>
<evidence type="ECO:0000259" key="3">
    <source>
        <dbReference type="Pfam" id="PF12819"/>
    </source>
</evidence>
<sequence length="279" mass="30971">MDKQIGVWKQAVLFLIVLECNLSSFPTESAQTSGSISVDCGSNSNYVDSVRNISWVPDGEYTTNGVNGNVPSAQTYYPDFSEFKTVRYFPDSLAKNCYRFAAMPSTTYMIRGTFFYGSYDNATKLPSFQMAIDGTVVANVTFDDPTIFVYREIIFMTQLNNVTYLCLLRDSSNSVPFISAISFWSLPDGLWNANVAAVLGEGVYLKTKYRLNFGGNDLVRHPDDAFDRYWFPTAANSTFLQSTISPVQRLTVSSPMDIVVLLGKPPEAVMDTALTSSLT</sequence>
<reference evidence="4" key="1">
    <citation type="submission" date="2024-03" db="EMBL/GenBank/DDBJ databases">
        <authorList>
            <consortium name="ELIXIR-Norway"/>
            <consortium name="Elixir Norway"/>
        </authorList>
    </citation>
    <scope>NUCLEOTIDE SEQUENCE</scope>
</reference>
<protein>
    <recommendedName>
        <fullName evidence="3">Malectin-like domain-containing protein</fullName>
    </recommendedName>
</protein>